<name>A0ACD3ATE3_9AGAR</name>
<evidence type="ECO:0000313" key="1">
    <source>
        <dbReference type="EMBL" id="TFK68524.1"/>
    </source>
</evidence>
<proteinExistence type="predicted"/>
<evidence type="ECO:0000313" key="2">
    <source>
        <dbReference type="Proteomes" id="UP000308600"/>
    </source>
</evidence>
<organism evidence="1 2">
    <name type="scientific">Pluteus cervinus</name>
    <dbReference type="NCBI Taxonomy" id="181527"/>
    <lineage>
        <taxon>Eukaryota</taxon>
        <taxon>Fungi</taxon>
        <taxon>Dikarya</taxon>
        <taxon>Basidiomycota</taxon>
        <taxon>Agaricomycotina</taxon>
        <taxon>Agaricomycetes</taxon>
        <taxon>Agaricomycetidae</taxon>
        <taxon>Agaricales</taxon>
        <taxon>Pluteineae</taxon>
        <taxon>Pluteaceae</taxon>
        <taxon>Pluteus</taxon>
    </lineage>
</organism>
<dbReference type="EMBL" id="ML208350">
    <property type="protein sequence ID" value="TFK68524.1"/>
    <property type="molecule type" value="Genomic_DNA"/>
</dbReference>
<protein>
    <submittedName>
        <fullName evidence="1">Uncharacterized protein</fullName>
    </submittedName>
</protein>
<keyword evidence="2" id="KW-1185">Reference proteome</keyword>
<sequence>MKSEDRKPQNLSTFPHSDNKAASPSKRELRDATDGAKLAVLEIKPLGDKLRAVVDKLNTFSDAVKSITEVHPHAQMAAKILFAVIDLIGKQAESDEKMQELLELLEQVYSFVEDSARVNEMLQAHQDLLKALAIRTIKLAGFIERYAEKQNFWKRLSQNALADVNSEIQRHKAILEDLMKAIQQRGMLQIQLDTQFICAESLAKQCLPGTRIGPIDDILNWAMGKSDDPSPVLWLSGGAGTGKSTIAHTVAHLFRQMGHLGSFFCFDQNLSGDRRHEKVFTTISRDLADLHPMMRDAVTSVVQALPAAQRSSSDVLLQWKNLILPSFAKLSAHADGASLPLIGPILIIVDALDESGDSRTRESLLSIFAGGKDGEEKLPPNVRILLISRPLDDIYDALAESRYVTRKSMDEIPETSTRLDIAQYIKHRLDAQLKGFLDDGQVQNLVDASHGLFQWTYLACEYILGHHVHGNRRGAGLPKEKRFKKLCSPKRSGKAERGDDLLYSMYTTILKELFDMEDDDIRNLFLSVMSQILVTREPLPRSSLNAMRDYMSGVLDEDKDISPVIDHMGPLLTGVSNPSIPLRPIHTSFYDYLTSKSASGDFFVDVEATTMRRGMAQSTLAVMKKKLRFSIAGVKTSYHKNTNDALAAAAEEIPPELQYACKHWSGHLTPLSFDDNLAKSVTHLLYKQFPFWLEVLSRSLRTTSVPFSRVITWLQEGDGKLAEFARDALQFIQLFATPISQS</sequence>
<dbReference type="Proteomes" id="UP000308600">
    <property type="component" value="Unassembled WGS sequence"/>
</dbReference>
<gene>
    <name evidence="1" type="ORF">BDN72DRAFT_898084</name>
</gene>
<accession>A0ACD3ATE3</accession>
<feature type="non-terminal residue" evidence="1">
    <location>
        <position position="742"/>
    </location>
</feature>
<reference evidence="1 2" key="1">
    <citation type="journal article" date="2019" name="Nat. Ecol. Evol.">
        <title>Megaphylogeny resolves global patterns of mushroom evolution.</title>
        <authorList>
            <person name="Varga T."/>
            <person name="Krizsan K."/>
            <person name="Foldi C."/>
            <person name="Dima B."/>
            <person name="Sanchez-Garcia M."/>
            <person name="Sanchez-Ramirez S."/>
            <person name="Szollosi G.J."/>
            <person name="Szarkandi J.G."/>
            <person name="Papp V."/>
            <person name="Albert L."/>
            <person name="Andreopoulos W."/>
            <person name="Angelini C."/>
            <person name="Antonin V."/>
            <person name="Barry K.W."/>
            <person name="Bougher N.L."/>
            <person name="Buchanan P."/>
            <person name="Buyck B."/>
            <person name="Bense V."/>
            <person name="Catcheside P."/>
            <person name="Chovatia M."/>
            <person name="Cooper J."/>
            <person name="Damon W."/>
            <person name="Desjardin D."/>
            <person name="Finy P."/>
            <person name="Geml J."/>
            <person name="Haridas S."/>
            <person name="Hughes K."/>
            <person name="Justo A."/>
            <person name="Karasinski D."/>
            <person name="Kautmanova I."/>
            <person name="Kiss B."/>
            <person name="Kocsube S."/>
            <person name="Kotiranta H."/>
            <person name="LaButti K.M."/>
            <person name="Lechner B.E."/>
            <person name="Liimatainen K."/>
            <person name="Lipzen A."/>
            <person name="Lukacs Z."/>
            <person name="Mihaltcheva S."/>
            <person name="Morgado L.N."/>
            <person name="Niskanen T."/>
            <person name="Noordeloos M.E."/>
            <person name="Ohm R.A."/>
            <person name="Ortiz-Santana B."/>
            <person name="Ovrebo C."/>
            <person name="Racz N."/>
            <person name="Riley R."/>
            <person name="Savchenko A."/>
            <person name="Shiryaev A."/>
            <person name="Soop K."/>
            <person name="Spirin V."/>
            <person name="Szebenyi C."/>
            <person name="Tomsovsky M."/>
            <person name="Tulloss R.E."/>
            <person name="Uehling J."/>
            <person name="Grigoriev I.V."/>
            <person name="Vagvolgyi C."/>
            <person name="Papp T."/>
            <person name="Martin F.M."/>
            <person name="Miettinen O."/>
            <person name="Hibbett D.S."/>
            <person name="Nagy L.G."/>
        </authorList>
    </citation>
    <scope>NUCLEOTIDE SEQUENCE [LARGE SCALE GENOMIC DNA]</scope>
    <source>
        <strain evidence="1 2">NL-1719</strain>
    </source>
</reference>